<dbReference type="Gene3D" id="3.40.50.10860">
    <property type="entry name" value="Leucine Dehydrogenase, chain A, domain 1"/>
    <property type="match status" value="1"/>
</dbReference>
<dbReference type="PANTHER" id="PTHR11606">
    <property type="entry name" value="GLUTAMATE DEHYDROGENASE"/>
    <property type="match status" value="1"/>
</dbReference>
<proteinExistence type="inferred from homology"/>
<dbReference type="PIRSF" id="PIRSF000185">
    <property type="entry name" value="Glu_DH"/>
    <property type="match status" value="1"/>
</dbReference>
<dbReference type="EMBL" id="LGTK01000054">
    <property type="protein sequence ID" value="KPH72451.1"/>
    <property type="molecule type" value="Genomic_DNA"/>
</dbReference>
<dbReference type="InterPro" id="IPR006095">
    <property type="entry name" value="Glu/Leu/Phe/Val/Trp_DH"/>
</dbReference>
<feature type="domain" description="Glutamate/phenylalanine/leucine/valine/L-tryptophan dehydrogenase C-terminal" evidence="5">
    <location>
        <begin position="194"/>
        <end position="383"/>
    </location>
</feature>
<dbReference type="PANTHER" id="PTHR11606:SF13">
    <property type="entry name" value="GLUTAMATE DEHYDROGENASE 1, MITOCHONDRIAL"/>
    <property type="match status" value="1"/>
</dbReference>
<evidence type="ECO:0000259" key="5">
    <source>
        <dbReference type="SMART" id="SM00839"/>
    </source>
</evidence>
<protein>
    <recommendedName>
        <fullName evidence="2">glutamate dehydrogenase</fullName>
        <ecNumber evidence="2">1.4.1.2</ecNumber>
    </recommendedName>
</protein>
<dbReference type="InterPro" id="IPR006096">
    <property type="entry name" value="Glu/Leu/Phe/Val/Trp_DH_C"/>
</dbReference>
<dbReference type="InterPro" id="IPR046346">
    <property type="entry name" value="Aminoacid_DH-like_N_sf"/>
</dbReference>
<dbReference type="InterPro" id="IPR033524">
    <property type="entry name" value="Glu/Leu/Phe/Val_DH_AS"/>
</dbReference>
<name>A0ABR5MH31_9BACI</name>
<evidence type="ECO:0000313" key="6">
    <source>
        <dbReference type="EMBL" id="KPH72451.1"/>
    </source>
</evidence>
<evidence type="ECO:0000256" key="3">
    <source>
        <dbReference type="ARBA" id="ARBA00023002"/>
    </source>
</evidence>
<accession>A0ABR5MH31</accession>
<dbReference type="SUPFAM" id="SSF53223">
    <property type="entry name" value="Aminoacid dehydrogenase-like, N-terminal domain"/>
    <property type="match status" value="1"/>
</dbReference>
<dbReference type="EC" id="1.4.1.2" evidence="2"/>
<dbReference type="Gene3D" id="3.40.50.720">
    <property type="entry name" value="NAD(P)-binding Rossmann-like Domain"/>
    <property type="match status" value="1"/>
</dbReference>
<dbReference type="InterPro" id="IPR014362">
    <property type="entry name" value="Glu_DH"/>
</dbReference>
<evidence type="ECO:0000256" key="1">
    <source>
        <dbReference type="ARBA" id="ARBA00006382"/>
    </source>
</evidence>
<dbReference type="Pfam" id="PF02812">
    <property type="entry name" value="ELFV_dehydrog_N"/>
    <property type="match status" value="1"/>
</dbReference>
<dbReference type="PROSITE" id="PS00074">
    <property type="entry name" value="GLFV_DEHYDROGENASE"/>
    <property type="match status" value="1"/>
</dbReference>
<organism evidence="6 7">
    <name type="scientific">Oceanobacillus caeni</name>
    <dbReference type="NCBI Taxonomy" id="405946"/>
    <lineage>
        <taxon>Bacteria</taxon>
        <taxon>Bacillati</taxon>
        <taxon>Bacillota</taxon>
        <taxon>Bacilli</taxon>
        <taxon>Bacillales</taxon>
        <taxon>Bacillaceae</taxon>
        <taxon>Oceanobacillus</taxon>
    </lineage>
</organism>
<evidence type="ECO:0000256" key="2">
    <source>
        <dbReference type="ARBA" id="ARBA00012896"/>
    </source>
</evidence>
<dbReference type="SMART" id="SM00839">
    <property type="entry name" value="ELFV_dehydrog"/>
    <property type="match status" value="1"/>
</dbReference>
<dbReference type="PRINTS" id="PR00082">
    <property type="entry name" value="GLFDHDRGNASE"/>
</dbReference>
<dbReference type="Proteomes" id="UP000037854">
    <property type="component" value="Unassembled WGS sequence"/>
</dbReference>
<comment type="caution">
    <text evidence="6">The sequence shown here is derived from an EMBL/GenBank/DDBJ whole genome shotgun (WGS) entry which is preliminary data.</text>
</comment>
<keyword evidence="7" id="KW-1185">Reference proteome</keyword>
<reference evidence="6 7" key="1">
    <citation type="submission" date="2015-07" db="EMBL/GenBank/DDBJ databases">
        <title>High-quality draft genome sequence of Oceanobacillus caeni HM6, a bacillus isolated from a human feces.</title>
        <authorList>
            <person name="Kumar J."/>
            <person name="Verma M.K."/>
            <person name="Pandey R."/>
            <person name="Bhambi M."/>
            <person name="Chauhan N."/>
        </authorList>
    </citation>
    <scope>NUCLEOTIDE SEQUENCE [LARGE SCALE GENOMIC DNA]</scope>
    <source>
        <strain evidence="6 7">HM6</strain>
    </source>
</reference>
<dbReference type="Pfam" id="PF00208">
    <property type="entry name" value="ELFV_dehydrog"/>
    <property type="match status" value="1"/>
</dbReference>
<evidence type="ECO:0000256" key="4">
    <source>
        <dbReference type="RuleBase" id="RU004417"/>
    </source>
</evidence>
<keyword evidence="3 4" id="KW-0560">Oxidoreductase</keyword>
<dbReference type="InterPro" id="IPR006097">
    <property type="entry name" value="Glu/Leu/Phe/Val/Trp_DH_dimer"/>
</dbReference>
<dbReference type="RefSeq" id="WP_060668906.1">
    <property type="nucleotide sequence ID" value="NZ_LGTK01000054.1"/>
</dbReference>
<dbReference type="SUPFAM" id="SSF51735">
    <property type="entry name" value="NAD(P)-binding Rossmann-fold domains"/>
    <property type="match status" value="1"/>
</dbReference>
<feature type="non-terminal residue" evidence="6">
    <location>
        <position position="383"/>
    </location>
</feature>
<dbReference type="InterPro" id="IPR036291">
    <property type="entry name" value="NAD(P)-bd_dom_sf"/>
</dbReference>
<comment type="similarity">
    <text evidence="1 4">Belongs to the Glu/Leu/Phe/Val dehydrogenases family.</text>
</comment>
<evidence type="ECO:0000313" key="7">
    <source>
        <dbReference type="Proteomes" id="UP000037854"/>
    </source>
</evidence>
<gene>
    <name evidence="6" type="ORF">AFL42_13280</name>
</gene>
<sequence>MTKNTGSIVHESLDALFEDSTFLPELQNEEREKALRSIRSILSTPNHVYKSFLRLPLNNGEIVRIPAFRVQHNNILGAYKGGIRFHETVNEDEVINLATLMTLKNAVHDVPFGGAKGGVIINPRNFENEELNLICKKYVRYFSDIIGPDKDIPAPDMGTSEREMDWMMAEYKSIHLGESYLGSFTGKSIVNGGSLGRKTATGKGVYYSFRYMLYDFLNQNKDWLGSQNNQYANKLIALKNKPLNIAIQGFGNVGSIIASEAFRCQYLENKIIAISDRNVTLFHSGGLDITKLINYTQGNYGDLPKNEKELEKANISAKIMPRDDLLTLDVDVLFLAALEDQIHINNMNNIKAKVIVEGANSPITGKADLFLNKKKKIIIPDIL</sequence>